<dbReference type="Proteomes" id="UP000828390">
    <property type="component" value="Unassembled WGS sequence"/>
</dbReference>
<sequence length="343" mass="39452">MNGTFKVVIQPFYQLQSIHAFVKKGEDEKQGDPIVEWFIEKRRIYRKIKGLVTAYQQQGDKYQFFRKIMSLPYLPVEQNQRSECKSNVKIESKRQERDEKKSDDAMDCTEEFHASELGRQKLLTGRSKGSNCFPENMSLVGGHYTGQFAHLRGCLQTKFGRTDGGQRPILKPHLSNQKTAPAPGSHETNVLTKFHENWAKKVTSRVEKCPAHWRPCFSPITTIFEHVRDINKTNVLSNFHDDWAKIVTSSPNKENCPPTGGHVFHRTKTTFELNQHIIKTNILTIFQLHRDFIGTNLLTKFHKDRTKNVASRVFTRKTAPPTGGHVFQQTKPLLNSTNISLTF</sequence>
<evidence type="ECO:0000313" key="2">
    <source>
        <dbReference type="Proteomes" id="UP000828390"/>
    </source>
</evidence>
<protein>
    <submittedName>
        <fullName evidence="1">Uncharacterized protein</fullName>
    </submittedName>
</protein>
<name>A0A9D4KFM9_DREPO</name>
<gene>
    <name evidence="1" type="ORF">DPMN_112023</name>
</gene>
<dbReference type="EMBL" id="JAIWYP010000004">
    <property type="protein sequence ID" value="KAH3838614.1"/>
    <property type="molecule type" value="Genomic_DNA"/>
</dbReference>
<organism evidence="1 2">
    <name type="scientific">Dreissena polymorpha</name>
    <name type="common">Zebra mussel</name>
    <name type="synonym">Mytilus polymorpha</name>
    <dbReference type="NCBI Taxonomy" id="45954"/>
    <lineage>
        <taxon>Eukaryota</taxon>
        <taxon>Metazoa</taxon>
        <taxon>Spiralia</taxon>
        <taxon>Lophotrochozoa</taxon>
        <taxon>Mollusca</taxon>
        <taxon>Bivalvia</taxon>
        <taxon>Autobranchia</taxon>
        <taxon>Heteroconchia</taxon>
        <taxon>Euheterodonta</taxon>
        <taxon>Imparidentia</taxon>
        <taxon>Neoheterodontei</taxon>
        <taxon>Myida</taxon>
        <taxon>Dreissenoidea</taxon>
        <taxon>Dreissenidae</taxon>
        <taxon>Dreissena</taxon>
    </lineage>
</organism>
<comment type="caution">
    <text evidence="1">The sequence shown here is derived from an EMBL/GenBank/DDBJ whole genome shotgun (WGS) entry which is preliminary data.</text>
</comment>
<reference evidence="1" key="2">
    <citation type="submission" date="2020-11" db="EMBL/GenBank/DDBJ databases">
        <authorList>
            <person name="McCartney M.A."/>
            <person name="Auch B."/>
            <person name="Kono T."/>
            <person name="Mallez S."/>
            <person name="Becker A."/>
            <person name="Gohl D.M."/>
            <person name="Silverstein K.A.T."/>
            <person name="Koren S."/>
            <person name="Bechman K.B."/>
            <person name="Herman A."/>
            <person name="Abrahante J.E."/>
            <person name="Garbe J."/>
        </authorList>
    </citation>
    <scope>NUCLEOTIDE SEQUENCE</scope>
    <source>
        <strain evidence="1">Duluth1</strain>
        <tissue evidence="1">Whole animal</tissue>
    </source>
</reference>
<dbReference type="AlphaFoldDB" id="A0A9D4KFM9"/>
<reference evidence="1" key="1">
    <citation type="journal article" date="2019" name="bioRxiv">
        <title>The Genome of the Zebra Mussel, Dreissena polymorpha: A Resource for Invasive Species Research.</title>
        <authorList>
            <person name="McCartney M.A."/>
            <person name="Auch B."/>
            <person name="Kono T."/>
            <person name="Mallez S."/>
            <person name="Zhang Y."/>
            <person name="Obille A."/>
            <person name="Becker A."/>
            <person name="Abrahante J.E."/>
            <person name="Garbe J."/>
            <person name="Badalamenti J.P."/>
            <person name="Herman A."/>
            <person name="Mangelson H."/>
            <person name="Liachko I."/>
            <person name="Sullivan S."/>
            <person name="Sone E.D."/>
            <person name="Koren S."/>
            <person name="Silverstein K.A.T."/>
            <person name="Beckman K.B."/>
            <person name="Gohl D.M."/>
        </authorList>
    </citation>
    <scope>NUCLEOTIDE SEQUENCE</scope>
    <source>
        <strain evidence="1">Duluth1</strain>
        <tissue evidence="1">Whole animal</tissue>
    </source>
</reference>
<proteinExistence type="predicted"/>
<evidence type="ECO:0000313" key="1">
    <source>
        <dbReference type="EMBL" id="KAH3838614.1"/>
    </source>
</evidence>
<accession>A0A9D4KFM9</accession>
<keyword evidence="2" id="KW-1185">Reference proteome</keyword>